<evidence type="ECO:0000313" key="4">
    <source>
        <dbReference type="Proteomes" id="UP000243105"/>
    </source>
</evidence>
<dbReference type="Pfam" id="PF13561">
    <property type="entry name" value="adh_short_C2"/>
    <property type="match status" value="1"/>
</dbReference>
<dbReference type="Proteomes" id="UP000243105">
    <property type="component" value="Unassembled WGS sequence"/>
</dbReference>
<dbReference type="RefSeq" id="WP_072263480.1">
    <property type="nucleotide sequence ID" value="NZ_CZVV01000004.1"/>
</dbReference>
<accession>A0A916PDN9</accession>
<dbReference type="GO" id="GO:0016491">
    <property type="term" value="F:oxidoreductase activity"/>
    <property type="evidence" value="ECO:0007669"/>
    <property type="project" value="UniProtKB-KW"/>
</dbReference>
<dbReference type="PANTHER" id="PTHR42879">
    <property type="entry name" value="3-OXOACYL-(ACYL-CARRIER-PROTEIN) REDUCTASE"/>
    <property type="match status" value="1"/>
</dbReference>
<dbReference type="InterPro" id="IPR050259">
    <property type="entry name" value="SDR"/>
</dbReference>
<dbReference type="InterPro" id="IPR036291">
    <property type="entry name" value="NAD(P)-bd_dom_sf"/>
</dbReference>
<comment type="similarity">
    <text evidence="1">Belongs to the short-chain dehydrogenases/reductases (SDR) family.</text>
</comment>
<organism evidence="3 4">
    <name type="scientific">Kryptobacter tengchongensis</name>
    <dbReference type="NCBI Taxonomy" id="1643429"/>
    <lineage>
        <taxon>Bacteria</taxon>
        <taxon>Pseudomonadati</taxon>
        <taxon>Candidatus Kryptoniota</taxon>
        <taxon>Candidatus Kryptobacter</taxon>
    </lineage>
</organism>
<dbReference type="NCBIfam" id="NF005559">
    <property type="entry name" value="PRK07231.1"/>
    <property type="match status" value="1"/>
</dbReference>
<dbReference type="GO" id="GO:0032787">
    <property type="term" value="P:monocarboxylic acid metabolic process"/>
    <property type="evidence" value="ECO:0007669"/>
    <property type="project" value="UniProtKB-ARBA"/>
</dbReference>
<keyword evidence="2" id="KW-0560">Oxidoreductase</keyword>
<gene>
    <name evidence="3" type="ORF">JGI25_00134</name>
</gene>
<evidence type="ECO:0000256" key="1">
    <source>
        <dbReference type="ARBA" id="ARBA00006484"/>
    </source>
</evidence>
<dbReference type="AlphaFoldDB" id="A0A916PDN9"/>
<dbReference type="NCBIfam" id="NF009466">
    <property type="entry name" value="PRK12826.1-2"/>
    <property type="match status" value="1"/>
</dbReference>
<dbReference type="SUPFAM" id="SSF51735">
    <property type="entry name" value="NAD(P)-binding Rossmann-fold domains"/>
    <property type="match status" value="1"/>
</dbReference>
<dbReference type="EMBL" id="CZVV01000004">
    <property type="protein sequence ID" value="CUS96600.1"/>
    <property type="molecule type" value="Genomic_DNA"/>
</dbReference>
<dbReference type="PRINTS" id="PR00081">
    <property type="entry name" value="GDHRDH"/>
</dbReference>
<evidence type="ECO:0000313" key="3">
    <source>
        <dbReference type="EMBL" id="CUS96600.1"/>
    </source>
</evidence>
<reference evidence="3 4" key="1">
    <citation type="submission" date="2015-11" db="EMBL/GenBank/DDBJ databases">
        <authorList>
            <person name="Varghese N."/>
        </authorList>
    </citation>
    <scope>NUCLEOTIDE SEQUENCE [LARGE SCALE GENOMIC DNA]</scope>
    <source>
        <strain evidence="3 4">JGI-25</strain>
    </source>
</reference>
<dbReference type="PRINTS" id="PR00080">
    <property type="entry name" value="SDRFAMILY"/>
</dbReference>
<dbReference type="InterPro" id="IPR020904">
    <property type="entry name" value="Sc_DH/Rdtase_CS"/>
</dbReference>
<sequence>MIDLKGRVALITGGSRGIGRATAILFAKANADVAITYRSNDSAANLVIEEIKNMGRKAIALKGDVSKSSDVKMIVKEVLNYFGKIDILVNNAGIWTYGAIGEMPEEIWDETINVNLKGVYLITNEVVPIMKKQRWGRIINISSTAGQRGEAFHSHYAASKGAIIAFTKSLAVELAKFNILVNCVAPGWVNTDMCAEVFKDPAFVEQVKSTIPLGRIPEPEEIAGPILFLASDLANWITGATISVNGGSVLCG</sequence>
<dbReference type="Gene3D" id="3.40.50.720">
    <property type="entry name" value="NAD(P)-binding Rossmann-like Domain"/>
    <property type="match status" value="1"/>
</dbReference>
<name>A0A916PDN9_KRYT1</name>
<dbReference type="PANTHER" id="PTHR42879:SF2">
    <property type="entry name" value="3-OXOACYL-[ACYL-CARRIER-PROTEIN] REDUCTASE FABG"/>
    <property type="match status" value="1"/>
</dbReference>
<dbReference type="PROSITE" id="PS00061">
    <property type="entry name" value="ADH_SHORT"/>
    <property type="match status" value="1"/>
</dbReference>
<comment type="caution">
    <text evidence="3">The sequence shown here is derived from an EMBL/GenBank/DDBJ whole genome shotgun (WGS) entry which is preliminary data.</text>
</comment>
<proteinExistence type="inferred from homology"/>
<dbReference type="FunFam" id="3.40.50.720:FF:000173">
    <property type="entry name" value="3-oxoacyl-[acyl-carrier protein] reductase"/>
    <property type="match status" value="1"/>
</dbReference>
<protein>
    <submittedName>
        <fullName evidence="3">3-oxoacyl-[acyl-carrier protein] reductase</fullName>
    </submittedName>
</protein>
<evidence type="ECO:0000256" key="2">
    <source>
        <dbReference type="ARBA" id="ARBA00023002"/>
    </source>
</evidence>
<dbReference type="InterPro" id="IPR002347">
    <property type="entry name" value="SDR_fam"/>
</dbReference>